<dbReference type="InterPro" id="IPR000719">
    <property type="entry name" value="Prot_kinase_dom"/>
</dbReference>
<dbReference type="InterPro" id="IPR052239">
    <property type="entry name" value="Ser/Thr-specific_kinases"/>
</dbReference>
<dbReference type="InterPro" id="IPR011009">
    <property type="entry name" value="Kinase-like_dom_sf"/>
</dbReference>
<dbReference type="GO" id="GO:0005524">
    <property type="term" value="F:ATP binding"/>
    <property type="evidence" value="ECO:0007669"/>
    <property type="project" value="UniProtKB-UniRule"/>
</dbReference>
<feature type="domain" description="Protein kinase" evidence="11">
    <location>
        <begin position="28"/>
        <end position="342"/>
    </location>
</feature>
<dbReference type="InterPro" id="IPR008271">
    <property type="entry name" value="Ser/Thr_kinase_AS"/>
</dbReference>
<protein>
    <recommendedName>
        <fullName evidence="1">non-specific serine/threonine protein kinase</fullName>
        <ecNumber evidence="1">2.7.11.1</ecNumber>
    </recommendedName>
</protein>
<dbReference type="GO" id="GO:0005737">
    <property type="term" value="C:cytoplasm"/>
    <property type="evidence" value="ECO:0007669"/>
    <property type="project" value="TreeGrafter"/>
</dbReference>
<feature type="binding site" evidence="9">
    <location>
        <position position="64"/>
    </location>
    <ligand>
        <name>ATP</name>
        <dbReference type="ChEBI" id="CHEBI:30616"/>
    </ligand>
</feature>
<reference evidence="13" key="1">
    <citation type="journal article" date="2017" name="Nat. Commun.">
        <title>The asparagus genome sheds light on the origin and evolution of a young Y chromosome.</title>
        <authorList>
            <person name="Harkess A."/>
            <person name="Zhou J."/>
            <person name="Xu C."/>
            <person name="Bowers J.E."/>
            <person name="Van der Hulst R."/>
            <person name="Ayyampalayam S."/>
            <person name="Mercati F."/>
            <person name="Riccardi P."/>
            <person name="McKain M.R."/>
            <person name="Kakrana A."/>
            <person name="Tang H."/>
            <person name="Ray J."/>
            <person name="Groenendijk J."/>
            <person name="Arikit S."/>
            <person name="Mathioni S.M."/>
            <person name="Nakano M."/>
            <person name="Shan H."/>
            <person name="Telgmann-Rauber A."/>
            <person name="Kanno A."/>
            <person name="Yue Z."/>
            <person name="Chen H."/>
            <person name="Li W."/>
            <person name="Chen Y."/>
            <person name="Xu X."/>
            <person name="Zhang Y."/>
            <person name="Luo S."/>
            <person name="Chen H."/>
            <person name="Gao J."/>
            <person name="Mao Z."/>
            <person name="Pires J.C."/>
            <person name="Luo M."/>
            <person name="Kudrna D."/>
            <person name="Wing R.A."/>
            <person name="Meyers B.C."/>
            <person name="Yi K."/>
            <person name="Kong H."/>
            <person name="Lavrijsen P."/>
            <person name="Sunseri F."/>
            <person name="Falavigna A."/>
            <person name="Ye Y."/>
            <person name="Leebens-Mack J.H."/>
            <person name="Chen G."/>
        </authorList>
    </citation>
    <scope>NUCLEOTIDE SEQUENCE [LARGE SCALE GENOMIC DNA]</scope>
    <source>
        <strain evidence="13">cv. DH0086</strain>
    </source>
</reference>
<dbReference type="Proteomes" id="UP000243459">
    <property type="component" value="Chromosome 5"/>
</dbReference>
<evidence type="ECO:0000256" key="6">
    <source>
        <dbReference type="ARBA" id="ARBA00022840"/>
    </source>
</evidence>
<comment type="similarity">
    <text evidence="10">Belongs to the protein kinase superfamily.</text>
</comment>
<evidence type="ECO:0000259" key="11">
    <source>
        <dbReference type="PROSITE" id="PS50011"/>
    </source>
</evidence>
<gene>
    <name evidence="12" type="ORF">A4U43_C05F22710</name>
</gene>
<evidence type="ECO:0000313" key="12">
    <source>
        <dbReference type="EMBL" id="ONK69420.1"/>
    </source>
</evidence>
<dbReference type="CDD" id="cd13986">
    <property type="entry name" value="STKc_16"/>
    <property type="match status" value="1"/>
</dbReference>
<keyword evidence="13" id="KW-1185">Reference proteome</keyword>
<evidence type="ECO:0000256" key="4">
    <source>
        <dbReference type="ARBA" id="ARBA00022741"/>
    </source>
</evidence>
<dbReference type="PANTHER" id="PTHR45998">
    <property type="entry name" value="SERINE/THREONINE-PROTEIN KINASE 16"/>
    <property type="match status" value="1"/>
</dbReference>
<dbReference type="EC" id="2.7.11.1" evidence="1"/>
<name>A0A5P1EZ39_ASPOF</name>
<dbReference type="OMA" id="AMHQYKV"/>
<keyword evidence="4 9" id="KW-0547">Nucleotide-binding</keyword>
<dbReference type="SUPFAM" id="SSF56112">
    <property type="entry name" value="Protein kinase-like (PK-like)"/>
    <property type="match status" value="1"/>
</dbReference>
<accession>A0A5P1EZ39</accession>
<sequence length="347" mass="38534">MGCSFSGLNALYDAVNGGGDVWINENRFKILRQLGEGGFAYVYLVKEVVSDGGGSQGSGGLAGKKIKNPSHISEDGTYAMKKVLIQSEEQLALVREEIHVSSLFSHPNLLPLLDHAIIAVKGNQQGSWQHEAYLLFPVHLDGTLLDNAKTMQTKKEFYPTFTVLQIFRQLCAGLKHMHSFDPPYAHNDVKPGNVLITHRKGQPPLAILMDFGSARPAKKEIRSRSEALQLQEWAAEHCSAPFRAPELWDCPSQTDIDARTDIWSLGCTLYAIMYGVSPFEYVLDESGGSLQLAIMNAQVKWPAGPNPPYPEALHQFVLWMLQPQPTIRPQIDDIIIHVDKLISKFSS</sequence>
<dbReference type="InterPro" id="IPR017441">
    <property type="entry name" value="Protein_kinase_ATP_BS"/>
</dbReference>
<dbReference type="PROSITE" id="PS00107">
    <property type="entry name" value="PROTEIN_KINASE_ATP"/>
    <property type="match status" value="1"/>
</dbReference>
<dbReference type="PROSITE" id="PS50011">
    <property type="entry name" value="PROTEIN_KINASE_DOM"/>
    <property type="match status" value="1"/>
</dbReference>
<dbReference type="SMART" id="SM00220">
    <property type="entry name" value="S_TKc"/>
    <property type="match status" value="1"/>
</dbReference>
<dbReference type="Gramene" id="ONK69420">
    <property type="protein sequence ID" value="ONK69420"/>
    <property type="gene ID" value="A4U43_C05F22710"/>
</dbReference>
<dbReference type="PANTHER" id="PTHR45998:SF2">
    <property type="entry name" value="SERINE_THREONINE-PROTEIN KINASE 16"/>
    <property type="match status" value="1"/>
</dbReference>
<keyword evidence="5" id="KW-0418">Kinase</keyword>
<dbReference type="PROSITE" id="PS00108">
    <property type="entry name" value="PROTEIN_KINASE_ST"/>
    <property type="match status" value="1"/>
</dbReference>
<evidence type="ECO:0000256" key="8">
    <source>
        <dbReference type="ARBA" id="ARBA00048679"/>
    </source>
</evidence>
<dbReference type="Pfam" id="PF00069">
    <property type="entry name" value="Pkinase"/>
    <property type="match status" value="1"/>
</dbReference>
<dbReference type="AlphaFoldDB" id="A0A5P1EZ39"/>
<keyword evidence="2 10" id="KW-0723">Serine/threonine-protein kinase</keyword>
<proteinExistence type="inferred from homology"/>
<evidence type="ECO:0000256" key="1">
    <source>
        <dbReference type="ARBA" id="ARBA00012513"/>
    </source>
</evidence>
<evidence type="ECO:0000313" key="13">
    <source>
        <dbReference type="Proteomes" id="UP000243459"/>
    </source>
</evidence>
<keyword evidence="3" id="KW-0808">Transferase</keyword>
<evidence type="ECO:0000256" key="2">
    <source>
        <dbReference type="ARBA" id="ARBA00022527"/>
    </source>
</evidence>
<dbReference type="EMBL" id="CM007385">
    <property type="protein sequence ID" value="ONK69420.1"/>
    <property type="molecule type" value="Genomic_DNA"/>
</dbReference>
<keyword evidence="6 9" id="KW-0067">ATP-binding</keyword>
<evidence type="ECO:0000256" key="7">
    <source>
        <dbReference type="ARBA" id="ARBA00047899"/>
    </source>
</evidence>
<evidence type="ECO:0000256" key="3">
    <source>
        <dbReference type="ARBA" id="ARBA00022679"/>
    </source>
</evidence>
<evidence type="ECO:0000256" key="10">
    <source>
        <dbReference type="RuleBase" id="RU000304"/>
    </source>
</evidence>
<comment type="catalytic activity">
    <reaction evidence="7">
        <text>L-threonyl-[protein] + ATP = O-phospho-L-threonyl-[protein] + ADP + H(+)</text>
        <dbReference type="Rhea" id="RHEA:46608"/>
        <dbReference type="Rhea" id="RHEA-COMP:11060"/>
        <dbReference type="Rhea" id="RHEA-COMP:11605"/>
        <dbReference type="ChEBI" id="CHEBI:15378"/>
        <dbReference type="ChEBI" id="CHEBI:30013"/>
        <dbReference type="ChEBI" id="CHEBI:30616"/>
        <dbReference type="ChEBI" id="CHEBI:61977"/>
        <dbReference type="ChEBI" id="CHEBI:456216"/>
        <dbReference type="EC" id="2.7.11.1"/>
    </reaction>
</comment>
<comment type="catalytic activity">
    <reaction evidence="8">
        <text>L-seryl-[protein] + ATP = O-phospho-L-seryl-[protein] + ADP + H(+)</text>
        <dbReference type="Rhea" id="RHEA:17989"/>
        <dbReference type="Rhea" id="RHEA-COMP:9863"/>
        <dbReference type="Rhea" id="RHEA-COMP:11604"/>
        <dbReference type="ChEBI" id="CHEBI:15378"/>
        <dbReference type="ChEBI" id="CHEBI:29999"/>
        <dbReference type="ChEBI" id="CHEBI:30616"/>
        <dbReference type="ChEBI" id="CHEBI:83421"/>
        <dbReference type="ChEBI" id="CHEBI:456216"/>
        <dbReference type="EC" id="2.7.11.1"/>
    </reaction>
</comment>
<dbReference type="OrthoDB" id="248923at2759"/>
<evidence type="ECO:0000256" key="5">
    <source>
        <dbReference type="ARBA" id="ARBA00022777"/>
    </source>
</evidence>
<dbReference type="Gene3D" id="1.10.510.10">
    <property type="entry name" value="Transferase(Phosphotransferase) domain 1"/>
    <property type="match status" value="1"/>
</dbReference>
<evidence type="ECO:0000256" key="9">
    <source>
        <dbReference type="PROSITE-ProRule" id="PRU10141"/>
    </source>
</evidence>
<organism evidence="12 13">
    <name type="scientific">Asparagus officinalis</name>
    <name type="common">Garden asparagus</name>
    <dbReference type="NCBI Taxonomy" id="4686"/>
    <lineage>
        <taxon>Eukaryota</taxon>
        <taxon>Viridiplantae</taxon>
        <taxon>Streptophyta</taxon>
        <taxon>Embryophyta</taxon>
        <taxon>Tracheophyta</taxon>
        <taxon>Spermatophyta</taxon>
        <taxon>Magnoliopsida</taxon>
        <taxon>Liliopsida</taxon>
        <taxon>Asparagales</taxon>
        <taxon>Asparagaceae</taxon>
        <taxon>Asparagoideae</taxon>
        <taxon>Asparagus</taxon>
    </lineage>
</organism>
<dbReference type="GO" id="GO:0004674">
    <property type="term" value="F:protein serine/threonine kinase activity"/>
    <property type="evidence" value="ECO:0007669"/>
    <property type="project" value="UniProtKB-KW"/>
</dbReference>